<comment type="similarity">
    <text evidence="8">Belongs to the shikimate dehydrogenase family.</text>
</comment>
<dbReference type="NCBIfam" id="NF001316">
    <property type="entry name" value="PRK00258.2-5"/>
    <property type="match status" value="1"/>
</dbReference>
<dbReference type="Proteomes" id="UP000789803">
    <property type="component" value="Unassembled WGS sequence"/>
</dbReference>
<dbReference type="Gene3D" id="3.40.50.10860">
    <property type="entry name" value="Leucine Dehydrogenase, chain A, domain 1"/>
    <property type="match status" value="1"/>
</dbReference>
<keyword evidence="5 8" id="KW-0560">Oxidoreductase</keyword>
<keyword evidence="4 8" id="KW-0521">NADP</keyword>
<evidence type="ECO:0000256" key="2">
    <source>
        <dbReference type="ARBA" id="ARBA00012962"/>
    </source>
</evidence>
<comment type="pathway">
    <text evidence="1 8">Metabolic intermediate biosynthesis; chorismate biosynthesis; chorismate from D-erythrose 4-phosphate and phosphoenolpyruvate: step 4/7.</text>
</comment>
<evidence type="ECO:0000256" key="3">
    <source>
        <dbReference type="ARBA" id="ARBA00022605"/>
    </source>
</evidence>
<keyword evidence="3 8" id="KW-0028">Amino-acid biosynthesis</keyword>
<evidence type="ECO:0000256" key="4">
    <source>
        <dbReference type="ARBA" id="ARBA00022857"/>
    </source>
</evidence>
<dbReference type="Pfam" id="PF08501">
    <property type="entry name" value="Shikimate_dh_N"/>
    <property type="match status" value="1"/>
</dbReference>
<dbReference type="InterPro" id="IPR046346">
    <property type="entry name" value="Aminoacid_DH-like_N_sf"/>
</dbReference>
<reference evidence="10 11" key="1">
    <citation type="submission" date="2020-11" db="EMBL/GenBank/DDBJ databases">
        <authorList>
            <person name="Peeters C."/>
        </authorList>
    </citation>
    <scope>NUCLEOTIDE SEQUENCE [LARGE SCALE GENOMIC DNA]</scope>
    <source>
        <strain evidence="10 11">LMG 7974</strain>
    </source>
</reference>
<dbReference type="InterPro" id="IPR013708">
    <property type="entry name" value="Shikimate_DH-bd_N"/>
</dbReference>
<comment type="catalytic activity">
    <reaction evidence="7 8">
        <text>shikimate + NADP(+) = 3-dehydroshikimate + NADPH + H(+)</text>
        <dbReference type="Rhea" id="RHEA:17737"/>
        <dbReference type="ChEBI" id="CHEBI:15378"/>
        <dbReference type="ChEBI" id="CHEBI:16630"/>
        <dbReference type="ChEBI" id="CHEBI:36208"/>
        <dbReference type="ChEBI" id="CHEBI:57783"/>
        <dbReference type="ChEBI" id="CHEBI:58349"/>
        <dbReference type="EC" id="1.1.1.25"/>
    </reaction>
</comment>
<comment type="function">
    <text evidence="8">Involved in the biosynthesis of the chorismate, which leads to the biosynthesis of aromatic amino acids. Catalyzes the reversible NADPH linked reduction of 3-dehydroshikimate (DHSA) to yield shikimate (SA).</text>
</comment>
<dbReference type="GO" id="GO:0004764">
    <property type="term" value="F:shikimate 3-dehydrogenase (NADP+) activity"/>
    <property type="evidence" value="ECO:0007669"/>
    <property type="project" value="UniProtKB-EC"/>
</dbReference>
<feature type="binding site" evidence="8">
    <location>
        <position position="59"/>
    </location>
    <ligand>
        <name>shikimate</name>
        <dbReference type="ChEBI" id="CHEBI:36208"/>
    </ligand>
</feature>
<feature type="active site" description="Proton acceptor" evidence="8">
    <location>
        <position position="63"/>
    </location>
</feature>
<dbReference type="InterPro" id="IPR011342">
    <property type="entry name" value="Shikimate_DH"/>
</dbReference>
<dbReference type="PANTHER" id="PTHR21089:SF1">
    <property type="entry name" value="BIFUNCTIONAL 3-DEHYDROQUINATE DEHYDRATASE_SHIKIMATE DEHYDROGENASE, CHLOROPLASTIC"/>
    <property type="match status" value="1"/>
</dbReference>
<evidence type="ECO:0000256" key="5">
    <source>
        <dbReference type="ARBA" id="ARBA00023002"/>
    </source>
</evidence>
<feature type="binding site" evidence="8">
    <location>
        <position position="99"/>
    </location>
    <ligand>
        <name>shikimate</name>
        <dbReference type="ChEBI" id="CHEBI:36208"/>
    </ligand>
</feature>
<comment type="caution">
    <text evidence="8">Lacks conserved residue(s) required for the propagation of feature annotation.</text>
</comment>
<dbReference type="SUPFAM" id="SSF51735">
    <property type="entry name" value="NAD(P)-binding Rossmann-fold domains"/>
    <property type="match status" value="1"/>
</dbReference>
<evidence type="ECO:0000256" key="7">
    <source>
        <dbReference type="ARBA" id="ARBA00049442"/>
    </source>
</evidence>
<feature type="binding site" evidence="8">
    <location>
        <position position="234"/>
    </location>
    <ligand>
        <name>shikimate</name>
        <dbReference type="ChEBI" id="CHEBI:36208"/>
    </ligand>
</feature>
<name>A0ABM8Q930_9BACT</name>
<evidence type="ECO:0000256" key="1">
    <source>
        <dbReference type="ARBA" id="ARBA00004871"/>
    </source>
</evidence>
<evidence type="ECO:0000313" key="11">
    <source>
        <dbReference type="Proteomes" id="UP000789803"/>
    </source>
</evidence>
<keyword evidence="6 8" id="KW-0057">Aromatic amino acid biosynthesis</keyword>
<evidence type="ECO:0000256" key="6">
    <source>
        <dbReference type="ARBA" id="ARBA00023141"/>
    </source>
</evidence>
<dbReference type="SUPFAM" id="SSF53223">
    <property type="entry name" value="Aminoacid dehydrogenase-like, N-terminal domain"/>
    <property type="match status" value="1"/>
</dbReference>
<dbReference type="EC" id="1.1.1.25" evidence="2 8"/>
<dbReference type="InterPro" id="IPR036291">
    <property type="entry name" value="NAD(P)-bd_dom_sf"/>
</dbReference>
<dbReference type="RefSeq" id="WP_229933268.1">
    <property type="nucleotide sequence ID" value="NZ_CAJHOF010000015.1"/>
</dbReference>
<feature type="binding site" evidence="8">
    <location>
        <begin position="14"/>
        <end position="16"/>
    </location>
    <ligand>
        <name>shikimate</name>
        <dbReference type="ChEBI" id="CHEBI:36208"/>
    </ligand>
</feature>
<dbReference type="CDD" id="cd01065">
    <property type="entry name" value="NAD_bind_Shikimate_DH"/>
    <property type="match status" value="1"/>
</dbReference>
<dbReference type="EMBL" id="CAJHOF010000015">
    <property type="protein sequence ID" value="CAD7289365.1"/>
    <property type="molecule type" value="Genomic_DNA"/>
</dbReference>
<evidence type="ECO:0000256" key="8">
    <source>
        <dbReference type="HAMAP-Rule" id="MF_00222"/>
    </source>
</evidence>
<dbReference type="NCBIfam" id="TIGR00507">
    <property type="entry name" value="aroE"/>
    <property type="match status" value="1"/>
</dbReference>
<evidence type="ECO:0000313" key="10">
    <source>
        <dbReference type="EMBL" id="CAD7289365.1"/>
    </source>
</evidence>
<evidence type="ECO:0000259" key="9">
    <source>
        <dbReference type="Pfam" id="PF08501"/>
    </source>
</evidence>
<proteinExistence type="inferred from homology"/>
<comment type="caution">
    <text evidence="10">The sequence shown here is derived from an EMBL/GenBank/DDBJ whole genome shotgun (WGS) entry which is preliminary data.</text>
</comment>
<feature type="binding site" evidence="8">
    <location>
        <position position="205"/>
    </location>
    <ligand>
        <name>NADP(+)</name>
        <dbReference type="ChEBI" id="CHEBI:58349"/>
    </ligand>
</feature>
<feature type="binding site" evidence="8">
    <location>
        <position position="227"/>
    </location>
    <ligand>
        <name>NADP(+)</name>
        <dbReference type="ChEBI" id="CHEBI:58349"/>
    </ligand>
</feature>
<protein>
    <recommendedName>
        <fullName evidence="2 8">Shikimate dehydrogenase (NADP(+))</fullName>
        <shortName evidence="8">SDH</shortName>
        <ecNumber evidence="2 8">1.1.1.25</ecNumber>
    </recommendedName>
</protein>
<dbReference type="PANTHER" id="PTHR21089">
    <property type="entry name" value="SHIKIMATE DEHYDROGENASE"/>
    <property type="match status" value="1"/>
</dbReference>
<feature type="binding site" evidence="8">
    <location>
        <position position="84"/>
    </location>
    <ligand>
        <name>shikimate</name>
        <dbReference type="ChEBI" id="CHEBI:36208"/>
    </ligand>
</feature>
<dbReference type="HAMAP" id="MF_00222">
    <property type="entry name" value="Shikimate_DH_AroE"/>
    <property type="match status" value="1"/>
</dbReference>
<feature type="binding site" evidence="8">
    <location>
        <position position="207"/>
    </location>
    <ligand>
        <name>shikimate</name>
        <dbReference type="ChEBI" id="CHEBI:36208"/>
    </ligand>
</feature>
<gene>
    <name evidence="8 10" type="primary">aroE</name>
    <name evidence="10" type="ORF">LMG7974_01484</name>
</gene>
<sequence length="263" mass="29276">MKYFAVIGDPVSHSISPILHNMAIFELGLDAVYTRYHLKKSSEIINAFISLGLSGANVTIPHKEFALALCDEASSMAKNIGSANTLVFKNNKIYAYNTDGLGFLKSISDFSEIKSALVIGAGGTAKAIAYILKQNFIDVEILNRSLDRLEGFKQAYECYTWNDFLPKNYDLVINTTSASLRDDLLPAPIEILTPIISSSRYAFDVIYGKTTPFLHLAIQNNLVCKDGLDMLLHQAVLAFNLFFDNDLDEYEIQKAMQKALRLL</sequence>
<dbReference type="Gene3D" id="3.40.50.720">
    <property type="entry name" value="NAD(P)-binding Rossmann-like Domain"/>
    <property type="match status" value="1"/>
</dbReference>
<keyword evidence="11" id="KW-1185">Reference proteome</keyword>
<organism evidence="10 11">
    <name type="scientific">Campylobacter majalis</name>
    <dbReference type="NCBI Taxonomy" id="2790656"/>
    <lineage>
        <taxon>Bacteria</taxon>
        <taxon>Pseudomonadati</taxon>
        <taxon>Campylobacterota</taxon>
        <taxon>Epsilonproteobacteria</taxon>
        <taxon>Campylobacterales</taxon>
        <taxon>Campylobacteraceae</taxon>
        <taxon>Campylobacter</taxon>
    </lineage>
</organism>
<feature type="domain" description="Shikimate dehydrogenase substrate binding N-terminal" evidence="9">
    <location>
        <begin position="6"/>
        <end position="86"/>
    </location>
</feature>
<dbReference type="InterPro" id="IPR022893">
    <property type="entry name" value="Shikimate_DH_fam"/>
</dbReference>
<accession>A0ABM8Q930</accession>
<comment type="subunit">
    <text evidence="8">Homodimer.</text>
</comment>